<evidence type="ECO:0000313" key="2">
    <source>
        <dbReference type="EMBL" id="KAG8178001.1"/>
    </source>
</evidence>
<comment type="caution">
    <text evidence="2">The sequence shown here is derived from an EMBL/GenBank/DDBJ whole genome shotgun (WGS) entry which is preliminary data.</text>
</comment>
<name>A0AAV6U3A0_9ARAC</name>
<proteinExistence type="predicted"/>
<feature type="compositionally biased region" description="Low complexity" evidence="1">
    <location>
        <begin position="201"/>
        <end position="225"/>
    </location>
</feature>
<gene>
    <name evidence="2" type="ORF">JTE90_004483</name>
</gene>
<feature type="compositionally biased region" description="Low complexity" evidence="1">
    <location>
        <begin position="110"/>
        <end position="134"/>
    </location>
</feature>
<sequence>MSRRDSSPGRLALVLPSIWKKVRYRWSPNRVNSEDLGASTGSLSEALAYPWISTQPPHRAPVPPDGRPRSLSCQLPGPPLLVKHILWEWQLLVDDDVSSAKSPGNSPRNSFSSTGSVTSQASSSKENRSEQSSQGTRAGLGKLARFLTARDKSVTGDRPSSHGSDSSLAPDIASLRKANSIDSLLETSISGYNLEALSQESGPSPTATPGGSGVKPLPVSPSVPSKLEKRSNSTATSPTVSKHSKGSRQGSLERIIDSSPLSKAEKKKLEKYNKFNIELQALFAAVEHKQLDRARSILESTNVDVNR</sequence>
<reference evidence="2 3" key="1">
    <citation type="journal article" date="2022" name="Nat. Ecol. Evol.">
        <title>A masculinizing supergene underlies an exaggerated male reproductive morph in a spider.</title>
        <authorList>
            <person name="Hendrickx F."/>
            <person name="De Corte Z."/>
            <person name="Sonet G."/>
            <person name="Van Belleghem S.M."/>
            <person name="Kostlbacher S."/>
            <person name="Vangestel C."/>
        </authorList>
    </citation>
    <scope>NUCLEOTIDE SEQUENCE [LARGE SCALE GENOMIC DNA]</scope>
    <source>
        <strain evidence="2">W744_W776</strain>
    </source>
</reference>
<dbReference type="Proteomes" id="UP000827092">
    <property type="component" value="Unassembled WGS sequence"/>
</dbReference>
<feature type="compositionally biased region" description="Polar residues" evidence="1">
    <location>
        <begin position="232"/>
        <end position="241"/>
    </location>
</feature>
<organism evidence="2 3">
    <name type="scientific">Oedothorax gibbosus</name>
    <dbReference type="NCBI Taxonomy" id="931172"/>
    <lineage>
        <taxon>Eukaryota</taxon>
        <taxon>Metazoa</taxon>
        <taxon>Ecdysozoa</taxon>
        <taxon>Arthropoda</taxon>
        <taxon>Chelicerata</taxon>
        <taxon>Arachnida</taxon>
        <taxon>Araneae</taxon>
        <taxon>Araneomorphae</taxon>
        <taxon>Entelegynae</taxon>
        <taxon>Araneoidea</taxon>
        <taxon>Linyphiidae</taxon>
        <taxon>Erigoninae</taxon>
        <taxon>Oedothorax</taxon>
    </lineage>
</organism>
<accession>A0AAV6U3A0</accession>
<feature type="region of interest" description="Disordered" evidence="1">
    <location>
        <begin position="197"/>
        <end position="259"/>
    </location>
</feature>
<dbReference type="EMBL" id="JAFNEN010000727">
    <property type="protein sequence ID" value="KAG8178001.1"/>
    <property type="molecule type" value="Genomic_DNA"/>
</dbReference>
<evidence type="ECO:0000256" key="1">
    <source>
        <dbReference type="SAM" id="MobiDB-lite"/>
    </source>
</evidence>
<dbReference type="AlphaFoldDB" id="A0AAV6U3A0"/>
<feature type="region of interest" description="Disordered" evidence="1">
    <location>
        <begin position="54"/>
        <end position="73"/>
    </location>
</feature>
<evidence type="ECO:0000313" key="3">
    <source>
        <dbReference type="Proteomes" id="UP000827092"/>
    </source>
</evidence>
<keyword evidence="3" id="KW-1185">Reference proteome</keyword>
<protein>
    <submittedName>
        <fullName evidence="2">Uncharacterized protein</fullName>
    </submittedName>
</protein>
<feature type="region of interest" description="Disordered" evidence="1">
    <location>
        <begin position="98"/>
        <end position="140"/>
    </location>
</feature>
<feature type="compositionally biased region" description="Polar residues" evidence="1">
    <location>
        <begin position="99"/>
        <end position="109"/>
    </location>
</feature>